<dbReference type="CDD" id="cd01221">
    <property type="entry name" value="PH_ephexin"/>
    <property type="match status" value="1"/>
</dbReference>
<dbReference type="Gene3D" id="2.30.29.30">
    <property type="entry name" value="Pleckstrin-homology domain (PH domain)/Phosphotyrosine-binding domain (PTB)"/>
    <property type="match status" value="1"/>
</dbReference>
<dbReference type="SMART" id="SM00326">
    <property type="entry name" value="SH3"/>
    <property type="match status" value="1"/>
</dbReference>
<evidence type="ECO:0000313" key="6">
    <source>
        <dbReference type="Proteomes" id="UP000271974"/>
    </source>
</evidence>
<dbReference type="InterPro" id="IPR047271">
    <property type="entry name" value="Ephexin-like"/>
</dbReference>
<accession>A0A3S1BE20</accession>
<dbReference type="InterPro" id="IPR036028">
    <property type="entry name" value="SH3-like_dom_sf"/>
</dbReference>
<dbReference type="InterPro" id="IPR001849">
    <property type="entry name" value="PH_domain"/>
</dbReference>
<evidence type="ECO:0000313" key="5">
    <source>
        <dbReference type="EMBL" id="RUS78652.1"/>
    </source>
</evidence>
<evidence type="ECO:0000259" key="3">
    <source>
        <dbReference type="PROSITE" id="PS50002"/>
    </source>
</evidence>
<keyword evidence="1 2" id="KW-0728">SH3 domain</keyword>
<feature type="domain" description="SH3" evidence="3">
    <location>
        <begin position="127"/>
        <end position="188"/>
    </location>
</feature>
<dbReference type="InterPro" id="IPR011993">
    <property type="entry name" value="PH-like_dom_sf"/>
</dbReference>
<dbReference type="STRING" id="188477.A0A3S1BE20"/>
<reference evidence="5 6" key="1">
    <citation type="submission" date="2019-01" db="EMBL/GenBank/DDBJ databases">
        <title>A draft genome assembly of the solar-powered sea slug Elysia chlorotica.</title>
        <authorList>
            <person name="Cai H."/>
            <person name="Li Q."/>
            <person name="Fang X."/>
            <person name="Li J."/>
            <person name="Curtis N.E."/>
            <person name="Altenburger A."/>
            <person name="Shibata T."/>
            <person name="Feng M."/>
            <person name="Maeda T."/>
            <person name="Schwartz J.A."/>
            <person name="Shigenobu S."/>
            <person name="Lundholm N."/>
            <person name="Nishiyama T."/>
            <person name="Yang H."/>
            <person name="Hasebe M."/>
            <person name="Li S."/>
            <person name="Pierce S.K."/>
            <person name="Wang J."/>
        </authorList>
    </citation>
    <scope>NUCLEOTIDE SEQUENCE [LARGE SCALE GENOMIC DNA]</scope>
    <source>
        <strain evidence="5">EC2010</strain>
        <tissue evidence="5">Whole organism of an adult</tissue>
    </source>
</reference>
<dbReference type="CDD" id="cd11793">
    <property type="entry name" value="SH3_ephexin1_like"/>
    <property type="match status" value="1"/>
</dbReference>
<dbReference type="Pfam" id="PF07653">
    <property type="entry name" value="SH3_2"/>
    <property type="match status" value="1"/>
</dbReference>
<dbReference type="PANTHER" id="PTHR12845:SF5">
    <property type="entry name" value="EPHEXIN, ISOFORM D"/>
    <property type="match status" value="1"/>
</dbReference>
<dbReference type="PANTHER" id="PTHR12845">
    <property type="entry name" value="GUANINE NUCLEOTIDE EXCHANGE FACTOR"/>
    <property type="match status" value="1"/>
</dbReference>
<dbReference type="Proteomes" id="UP000271974">
    <property type="component" value="Unassembled WGS sequence"/>
</dbReference>
<organism evidence="5 6">
    <name type="scientific">Elysia chlorotica</name>
    <name type="common">Eastern emerald elysia</name>
    <name type="synonym">Sea slug</name>
    <dbReference type="NCBI Taxonomy" id="188477"/>
    <lineage>
        <taxon>Eukaryota</taxon>
        <taxon>Metazoa</taxon>
        <taxon>Spiralia</taxon>
        <taxon>Lophotrochozoa</taxon>
        <taxon>Mollusca</taxon>
        <taxon>Gastropoda</taxon>
        <taxon>Heterobranchia</taxon>
        <taxon>Euthyneura</taxon>
        <taxon>Panpulmonata</taxon>
        <taxon>Sacoglossa</taxon>
        <taxon>Placobranchoidea</taxon>
        <taxon>Plakobranchidae</taxon>
        <taxon>Elysia</taxon>
    </lineage>
</organism>
<name>A0A3S1BE20_ELYCH</name>
<feature type="domain" description="PH" evidence="4">
    <location>
        <begin position="1"/>
        <end position="116"/>
    </location>
</feature>
<evidence type="ECO:0000259" key="4">
    <source>
        <dbReference type="PROSITE" id="PS50003"/>
    </source>
</evidence>
<dbReference type="SUPFAM" id="SSF50729">
    <property type="entry name" value="PH domain-like"/>
    <property type="match status" value="1"/>
</dbReference>
<dbReference type="AlphaFoldDB" id="A0A3S1BE20"/>
<sequence>MIKADGTNRKPLSKLLGSNKEHVYLYLFNDVLLVTKKKGSTFQVRDYCQRNSLYVEAVDNPDKSRHLAPGVATGVPNLLFLALLSNHDNKQVELVLSCKAESERTRWVEAITPSSSAGDTERIYDYWDCPQFHCVQKYIAQQPDELTLEESDVINVTRKMADGWCEGERIRDGEKGWFPASHTEEINNSHVRARNLRMRYRLLMASQEYSQVEFGNRH</sequence>
<evidence type="ECO:0008006" key="7">
    <source>
        <dbReference type="Google" id="ProtNLM"/>
    </source>
</evidence>
<keyword evidence="6" id="KW-1185">Reference proteome</keyword>
<dbReference type="PROSITE" id="PS50002">
    <property type="entry name" value="SH3"/>
    <property type="match status" value="1"/>
</dbReference>
<proteinExistence type="predicted"/>
<protein>
    <recommendedName>
        <fullName evidence="7">SH3 domain-containing protein</fullName>
    </recommendedName>
</protein>
<evidence type="ECO:0000256" key="2">
    <source>
        <dbReference type="PROSITE-ProRule" id="PRU00192"/>
    </source>
</evidence>
<dbReference type="InterPro" id="IPR047270">
    <property type="entry name" value="PH_ephexin"/>
</dbReference>
<comment type="caution">
    <text evidence="5">The sequence shown here is derived from an EMBL/GenBank/DDBJ whole genome shotgun (WGS) entry which is preliminary data.</text>
</comment>
<dbReference type="OrthoDB" id="27593at2759"/>
<dbReference type="InterPro" id="IPR001452">
    <property type="entry name" value="SH3_domain"/>
</dbReference>
<dbReference type="EMBL" id="RQTK01000497">
    <property type="protein sequence ID" value="RUS78652.1"/>
    <property type="molecule type" value="Genomic_DNA"/>
</dbReference>
<dbReference type="PROSITE" id="PS50003">
    <property type="entry name" value="PH_DOMAIN"/>
    <property type="match status" value="1"/>
</dbReference>
<gene>
    <name evidence="5" type="ORF">EGW08_013579</name>
</gene>
<evidence type="ECO:0000256" key="1">
    <source>
        <dbReference type="ARBA" id="ARBA00022443"/>
    </source>
</evidence>
<dbReference type="SUPFAM" id="SSF50044">
    <property type="entry name" value="SH3-domain"/>
    <property type="match status" value="1"/>
</dbReference>
<dbReference type="GO" id="GO:0005085">
    <property type="term" value="F:guanyl-nucleotide exchange factor activity"/>
    <property type="evidence" value="ECO:0007669"/>
    <property type="project" value="InterPro"/>
</dbReference>
<dbReference type="Gene3D" id="2.30.30.40">
    <property type="entry name" value="SH3 Domains"/>
    <property type="match status" value="1"/>
</dbReference>